<dbReference type="CDD" id="cd00096">
    <property type="entry name" value="Ig"/>
    <property type="match status" value="1"/>
</dbReference>
<dbReference type="InterPro" id="IPR050958">
    <property type="entry name" value="Cell_Adh-Cytoskel_Orgn"/>
</dbReference>
<gene>
    <name evidence="4" type="ORF">ACEWY4_007943</name>
</gene>
<dbReference type="Pfam" id="PF07679">
    <property type="entry name" value="I-set"/>
    <property type="match status" value="1"/>
</dbReference>
<protein>
    <recommendedName>
        <fullName evidence="3">Ig-like domain-containing protein</fullName>
    </recommendedName>
</protein>
<proteinExistence type="predicted"/>
<feature type="domain" description="Ig-like" evidence="3">
    <location>
        <begin position="130"/>
        <end position="178"/>
    </location>
</feature>
<dbReference type="InterPro" id="IPR013098">
    <property type="entry name" value="Ig_I-set"/>
</dbReference>
<evidence type="ECO:0000256" key="2">
    <source>
        <dbReference type="ARBA" id="ARBA00023157"/>
    </source>
</evidence>
<dbReference type="Proteomes" id="UP001591681">
    <property type="component" value="Unassembled WGS sequence"/>
</dbReference>
<reference evidence="4 5" key="1">
    <citation type="submission" date="2024-09" db="EMBL/GenBank/DDBJ databases">
        <title>A chromosome-level genome assembly of Gray's grenadier anchovy, Coilia grayii.</title>
        <authorList>
            <person name="Fu Z."/>
        </authorList>
    </citation>
    <scope>NUCLEOTIDE SEQUENCE [LARGE SCALE GENOMIC DNA]</scope>
    <source>
        <strain evidence="4">G4</strain>
        <tissue evidence="4">Muscle</tissue>
    </source>
</reference>
<dbReference type="PANTHER" id="PTHR45080:SF8">
    <property type="entry name" value="IG-LIKE DOMAIN-CONTAINING PROTEIN"/>
    <property type="match status" value="1"/>
</dbReference>
<evidence type="ECO:0000313" key="5">
    <source>
        <dbReference type="Proteomes" id="UP001591681"/>
    </source>
</evidence>
<dbReference type="AlphaFoldDB" id="A0ABD1K9J4"/>
<name>A0ABD1K9J4_9TELE</name>
<dbReference type="InterPro" id="IPR007110">
    <property type="entry name" value="Ig-like_dom"/>
</dbReference>
<evidence type="ECO:0000313" key="4">
    <source>
        <dbReference type="EMBL" id="KAL2095795.1"/>
    </source>
</evidence>
<evidence type="ECO:0000256" key="1">
    <source>
        <dbReference type="ARBA" id="ARBA00022729"/>
    </source>
</evidence>
<dbReference type="InterPro" id="IPR036179">
    <property type="entry name" value="Ig-like_dom_sf"/>
</dbReference>
<dbReference type="EMBL" id="JBHFQA010000007">
    <property type="protein sequence ID" value="KAL2095795.1"/>
    <property type="molecule type" value="Genomic_DNA"/>
</dbReference>
<dbReference type="SUPFAM" id="SSF48726">
    <property type="entry name" value="Immunoglobulin"/>
    <property type="match status" value="2"/>
</dbReference>
<dbReference type="PROSITE" id="PS50835">
    <property type="entry name" value="IG_LIKE"/>
    <property type="match status" value="1"/>
</dbReference>
<accession>A0ABD1K9J4</accession>
<keyword evidence="5" id="KW-1185">Reference proteome</keyword>
<comment type="caution">
    <text evidence="4">The sequence shown here is derived from an EMBL/GenBank/DDBJ whole genome shotgun (WGS) entry which is preliminary data.</text>
</comment>
<keyword evidence="1" id="KW-0732">Signal</keyword>
<dbReference type="PANTHER" id="PTHR45080">
    <property type="entry name" value="CONTACTIN 5"/>
    <property type="match status" value="1"/>
</dbReference>
<keyword evidence="2" id="KW-1015">Disulfide bond</keyword>
<dbReference type="Gene3D" id="2.60.40.10">
    <property type="entry name" value="Immunoglobulins"/>
    <property type="match status" value="2"/>
</dbReference>
<evidence type="ECO:0000259" key="3">
    <source>
        <dbReference type="PROSITE" id="PS50835"/>
    </source>
</evidence>
<organism evidence="4 5">
    <name type="scientific">Coilia grayii</name>
    <name type="common">Gray's grenadier anchovy</name>
    <dbReference type="NCBI Taxonomy" id="363190"/>
    <lineage>
        <taxon>Eukaryota</taxon>
        <taxon>Metazoa</taxon>
        <taxon>Chordata</taxon>
        <taxon>Craniata</taxon>
        <taxon>Vertebrata</taxon>
        <taxon>Euteleostomi</taxon>
        <taxon>Actinopterygii</taxon>
        <taxon>Neopterygii</taxon>
        <taxon>Teleostei</taxon>
        <taxon>Clupei</taxon>
        <taxon>Clupeiformes</taxon>
        <taxon>Clupeoidei</taxon>
        <taxon>Engraulidae</taxon>
        <taxon>Coilinae</taxon>
        <taxon>Coilia</taxon>
    </lineage>
</organism>
<dbReference type="InterPro" id="IPR013783">
    <property type="entry name" value="Ig-like_fold"/>
</dbReference>
<sequence length="429" mass="47613">MCSRKILPVGTVEGKKRRCGLQKVAFKRRSLPPLIRPVRFAAPCRRFVWRCLTGFTPTFSPGNYTRPGLTQCTCVSHAAPVRSRKCSDSFMLPRLCAEPLDGEEYLDISGITRTQAGRYQCKASNDVASPDVKYVNVIVNYAPFIKDTKSSDPQVGRMGVLQCEASAIPKPEFKWYRDDKRSRCEAVMGARYVALCSYSAPVSRAACLYELWLSPIFTSTCWRLAPGLSAGDWHQVFLLETGTRSFCWRLAPGLSAGDWHQVFLLETGTRSFCWGLAPGLSAGDWHQVFLLEIGTRSFCWRLAPGLSAGDWHQVFLLEIGTRSFCWRLAPGLSAGDWHQVFLLETGTRLSNGQGISIQMMGSRTLLLVSNVTEEDYGNYTCVATNRLGIHNASVFLYRPGTANNMSGAVAVSQSLWLLLGSLTCLLLKC</sequence>